<dbReference type="OrthoDB" id="10368391at2759"/>
<dbReference type="AlphaFoldDB" id="Q7S707"/>
<gene>
    <name evidence="1" type="ORF">NCU05556</name>
</gene>
<dbReference type="OMA" id="QVCCITA"/>
<dbReference type="PaxDb" id="5141-EFNCRP00000005576"/>
<dbReference type="GeneID" id="3876665"/>
<reference evidence="1 2" key="1">
    <citation type="journal article" date="2003" name="Nature">
        <title>The genome sequence of the filamentous fungus Neurospora crassa.</title>
        <authorList>
            <person name="Galagan J.E."/>
            <person name="Calvo S.E."/>
            <person name="Borkovich K.A."/>
            <person name="Selker E.U."/>
            <person name="Read N.D."/>
            <person name="Jaffe D."/>
            <person name="FitzHugh W."/>
            <person name="Ma L.J."/>
            <person name="Smirnov S."/>
            <person name="Purcell S."/>
            <person name="Rehman B."/>
            <person name="Elkins T."/>
            <person name="Engels R."/>
            <person name="Wang S."/>
            <person name="Nielsen C.B."/>
            <person name="Butler J."/>
            <person name="Endrizzi M."/>
            <person name="Qui D."/>
            <person name="Ianakiev P."/>
            <person name="Bell-Pedersen D."/>
            <person name="Nelson M.A."/>
            <person name="Werner-Washburne M."/>
            <person name="Selitrennikoff C.P."/>
            <person name="Kinsey J.A."/>
            <person name="Braun E.L."/>
            <person name="Zelter A."/>
            <person name="Schulte U."/>
            <person name="Kothe G.O."/>
            <person name="Jedd G."/>
            <person name="Mewes W."/>
            <person name="Staben C."/>
            <person name="Marcotte E."/>
            <person name="Greenberg D."/>
            <person name="Roy A."/>
            <person name="Foley K."/>
            <person name="Naylor J."/>
            <person name="Stange-Thomann N."/>
            <person name="Barrett R."/>
            <person name="Gnerre S."/>
            <person name="Kamal M."/>
            <person name="Kamvysselis M."/>
            <person name="Mauceli E."/>
            <person name="Bielke C."/>
            <person name="Rudd S."/>
            <person name="Frishman D."/>
            <person name="Krystofova S."/>
            <person name="Rasmussen C."/>
            <person name="Metzenberg R.L."/>
            <person name="Perkins D.D."/>
            <person name="Kroken S."/>
            <person name="Cogoni C."/>
            <person name="Macino G."/>
            <person name="Catcheside D."/>
            <person name="Li W."/>
            <person name="Pratt R.J."/>
            <person name="Osmani S.A."/>
            <person name="DeSouza C.P."/>
            <person name="Glass L."/>
            <person name="Orbach M.J."/>
            <person name="Berglund J.A."/>
            <person name="Voelker R."/>
            <person name="Yarden O."/>
            <person name="Plamann M."/>
            <person name="Seiler S."/>
            <person name="Dunlap J."/>
            <person name="Radford A."/>
            <person name="Aramayo R."/>
            <person name="Natvig D.O."/>
            <person name="Alex L.A."/>
            <person name="Mannhaupt G."/>
            <person name="Ebbole D.J."/>
            <person name="Freitag M."/>
            <person name="Paulsen I."/>
            <person name="Sachs M.S."/>
            <person name="Lander E.S."/>
            <person name="Nusbaum C."/>
            <person name="Birren B."/>
        </authorList>
    </citation>
    <scope>NUCLEOTIDE SEQUENCE [LARGE SCALE GENOMIC DNA]</scope>
    <source>
        <strain evidence="2">ATCC 24698 / 74-OR23-1A / CBS 708.71 / DSM 1257 / FGSC 987</strain>
    </source>
</reference>
<dbReference type="RefSeq" id="XP_960518.1">
    <property type="nucleotide sequence ID" value="XM_955425.1"/>
</dbReference>
<dbReference type="EMBL" id="CM002241">
    <property type="protein sequence ID" value="EAA31282.1"/>
    <property type="molecule type" value="Genomic_DNA"/>
</dbReference>
<evidence type="ECO:0000313" key="1">
    <source>
        <dbReference type="EMBL" id="EAA31282.1"/>
    </source>
</evidence>
<protein>
    <submittedName>
        <fullName evidence="1">Uncharacterized protein</fullName>
    </submittedName>
</protein>
<accession>Q7S707</accession>
<dbReference type="HOGENOM" id="CLU_180217_0_0_1"/>
<dbReference type="KEGG" id="ncr:NCU05556"/>
<dbReference type="Proteomes" id="UP000001805">
    <property type="component" value="Chromosome 5, Linkage Group VI"/>
</dbReference>
<name>Q7S707_NEUCR</name>
<organism evidence="1 2">
    <name type="scientific">Neurospora crassa (strain ATCC 24698 / 74-OR23-1A / CBS 708.71 / DSM 1257 / FGSC 987)</name>
    <dbReference type="NCBI Taxonomy" id="367110"/>
    <lineage>
        <taxon>Eukaryota</taxon>
        <taxon>Fungi</taxon>
        <taxon>Dikarya</taxon>
        <taxon>Ascomycota</taxon>
        <taxon>Pezizomycotina</taxon>
        <taxon>Sordariomycetes</taxon>
        <taxon>Sordariomycetidae</taxon>
        <taxon>Sordariales</taxon>
        <taxon>Sordariaceae</taxon>
        <taxon>Neurospora</taxon>
    </lineage>
</organism>
<evidence type="ECO:0000313" key="2">
    <source>
        <dbReference type="Proteomes" id="UP000001805"/>
    </source>
</evidence>
<dbReference type="VEuPathDB" id="FungiDB:NCU05556"/>
<proteinExistence type="predicted"/>
<sequence>MQPPSASGPQVCCITALDLINAYFQKEAWGKGVRVLRTVQCQIQASQGIYREAPVAEGRGFHGNEEAKTDPHITSACCRCVDHVYDDQDYPVYECSAAAVV</sequence>
<keyword evidence="2" id="KW-1185">Reference proteome</keyword>
<dbReference type="InParanoid" id="Q7S707"/>